<dbReference type="Proteomes" id="UP000313312">
    <property type="component" value="Unassembled WGS sequence"/>
</dbReference>
<dbReference type="AlphaFoldDB" id="A0A5C4TL32"/>
<evidence type="ECO:0000313" key="3">
    <source>
        <dbReference type="Proteomes" id="UP000313312"/>
    </source>
</evidence>
<evidence type="ECO:0000259" key="1">
    <source>
        <dbReference type="Pfam" id="PF07435"/>
    </source>
</evidence>
<sequence>MAVLISVVLSVSLLTNPARFSGRVHEKKATTLNTDETARKMINVYSPTQLIQNSDKGKELLTSSSTNLVSEIFKTMQDYHYSHIERVSQGNQKQYNQMLNKSDSLMLNYNNPISSDMLAQILHYSQFKDKGDVKRLIVPLKSSYHYVYLLNDDKYTIYKVKVGTLKLKTIKQILNQKMNKNRIELRSVNGNPYIYFPNQVKMKDYGYMLQEQTQNSYLNRIIGNTTAASVKHQKDKTICSSQNQDLTFDNNDDVIYNNYRPNQKITSQIGALKSAYQNAVQLGISLENTKFDTYNPKKQNVNYRLYIEGFPIYSDQQLGVYNYRFMNGNVERFAFSLRDFEVPVPTDKQTITLPNSRNLLIDLENSGVNMKQINGIRLGYQVIPDNQNKLIVTLQPSWFIKINNQWINYRSLDTQIGKGNSNEL</sequence>
<dbReference type="Pfam" id="PF07435">
    <property type="entry name" value="YycH"/>
    <property type="match status" value="1"/>
</dbReference>
<gene>
    <name evidence="2" type="ORF">DID87_03315</name>
</gene>
<reference evidence="2 3" key="1">
    <citation type="submission" date="2018-05" db="EMBL/GenBank/DDBJ databases">
        <title>Lactobacillus sanfranciscensis Ah4 draft denome sequence.</title>
        <authorList>
            <person name="Zhang G."/>
        </authorList>
    </citation>
    <scope>NUCLEOTIDE SEQUENCE [LARGE SCALE GENOMIC DNA]</scope>
    <source>
        <strain evidence="2 3">Ah4</strain>
    </source>
</reference>
<dbReference type="Gene3D" id="3.10.450.310">
    <property type="match status" value="1"/>
</dbReference>
<evidence type="ECO:0000313" key="2">
    <source>
        <dbReference type="EMBL" id="TNK90601.1"/>
    </source>
</evidence>
<dbReference type="EMBL" id="QFCR01000007">
    <property type="protein sequence ID" value="TNK90601.1"/>
    <property type="molecule type" value="Genomic_DNA"/>
</dbReference>
<feature type="domain" description="Regulatory protein YycH" evidence="1">
    <location>
        <begin position="3"/>
        <end position="409"/>
    </location>
</feature>
<comment type="caution">
    <text evidence="2">The sequence shown here is derived from an EMBL/GenBank/DDBJ whole genome shotgun (WGS) entry which is preliminary data.</text>
</comment>
<accession>A0A5C4TL32</accession>
<name>A0A5C4TL32_FRUSA</name>
<dbReference type="InterPro" id="IPR009996">
    <property type="entry name" value="YycH"/>
</dbReference>
<proteinExistence type="predicted"/>
<dbReference type="CDD" id="cd15787">
    <property type="entry name" value="YycH_N"/>
    <property type="match status" value="1"/>
</dbReference>
<organism evidence="2 3">
    <name type="scientific">Fructilactobacillus sanfranciscensis</name>
    <name type="common">Lactobacillus sanfranciscensis</name>
    <dbReference type="NCBI Taxonomy" id="1625"/>
    <lineage>
        <taxon>Bacteria</taxon>
        <taxon>Bacillati</taxon>
        <taxon>Bacillota</taxon>
        <taxon>Bacilli</taxon>
        <taxon>Lactobacillales</taxon>
        <taxon>Lactobacillaceae</taxon>
        <taxon>Fructilactobacillus</taxon>
    </lineage>
</organism>
<protein>
    <recommendedName>
        <fullName evidence="1">Regulatory protein YycH domain-containing protein</fullName>
    </recommendedName>
</protein>